<keyword evidence="1" id="KW-0812">Transmembrane</keyword>
<feature type="transmembrane region" description="Helical" evidence="1">
    <location>
        <begin position="242"/>
        <end position="263"/>
    </location>
</feature>
<evidence type="ECO:0000313" key="3">
    <source>
        <dbReference type="Proteomes" id="UP000327030"/>
    </source>
</evidence>
<gene>
    <name evidence="2" type="ORF">FXF36_03485</name>
</gene>
<dbReference type="OrthoDB" id="1766220at2"/>
<protein>
    <submittedName>
        <fullName evidence="2">Uncharacterized protein</fullName>
    </submittedName>
</protein>
<dbReference type="KEGG" id="pxv:FXF36_03485"/>
<evidence type="ECO:0000256" key="1">
    <source>
        <dbReference type="SAM" id="Phobius"/>
    </source>
</evidence>
<dbReference type="Proteomes" id="UP000327030">
    <property type="component" value="Chromosome 1"/>
</dbReference>
<dbReference type="AlphaFoldDB" id="A0A5P6VNQ9"/>
<feature type="transmembrane region" description="Helical" evidence="1">
    <location>
        <begin position="212"/>
        <end position="236"/>
    </location>
</feature>
<feature type="transmembrane region" description="Helical" evidence="1">
    <location>
        <begin position="187"/>
        <end position="205"/>
    </location>
</feature>
<sequence>MNAFIRLRDDIRRFVLSREILFLKIWSALVAFVGLMCIRSNFGHNKQLSQMWVSIIIAIVCAFFPIQGVSMILAIVLLIDLVSLSPQVAIVALGLMVVGYLVCAYFRSKNTYNMVTVPICYSFNSPYVMALGAGLMSNINELTSIVCGSVVAFYLHVIKDNTTAIVDETSEVNVVTLVQEQMIGNRMFWFFIIAMVAMFLVVYLLRQASINMSWIIANVAGVAVEFIIMLAGLLLTSQKGEIPGLILGNIIVLLVGVILNYFVMDLDYSRIEKVQFEDDDYYYYVTAVPKIRIAEEDKEIKKI</sequence>
<feature type="transmembrane region" description="Helical" evidence="1">
    <location>
        <begin position="51"/>
        <end position="79"/>
    </location>
</feature>
<dbReference type="RefSeq" id="WP_151622495.1">
    <property type="nucleotide sequence ID" value="NZ_CP043028.1"/>
</dbReference>
<feature type="transmembrane region" description="Helical" evidence="1">
    <location>
        <begin position="85"/>
        <end position="106"/>
    </location>
</feature>
<accession>A0A5P6VNQ9</accession>
<organism evidence="2 3">
    <name type="scientific">Pseudobutyrivibrio xylanivorans</name>
    <dbReference type="NCBI Taxonomy" id="185007"/>
    <lineage>
        <taxon>Bacteria</taxon>
        <taxon>Bacillati</taxon>
        <taxon>Bacillota</taxon>
        <taxon>Clostridia</taxon>
        <taxon>Lachnospirales</taxon>
        <taxon>Lachnospiraceae</taxon>
        <taxon>Pseudobutyrivibrio</taxon>
    </lineage>
</organism>
<keyword evidence="1" id="KW-0472">Membrane</keyword>
<reference evidence="3" key="1">
    <citation type="submission" date="2019-08" db="EMBL/GenBank/DDBJ databases">
        <title>Complete Genome Sequence of the Polysaccharide-Degrading Rumen Bacterium Pseudobutyrivibrio xylanivorans MA3014.</title>
        <authorList>
            <person name="Palevich N."/>
            <person name="Maclean P.H."/>
            <person name="Kelly W.J."/>
            <person name="Leahy S.C."/>
            <person name="Rakonjac J."/>
            <person name="Attwood G.T."/>
        </authorList>
    </citation>
    <scope>NUCLEOTIDE SEQUENCE [LARGE SCALE GENOMIC DNA]</scope>
    <source>
        <strain evidence="3">MA3014</strain>
    </source>
</reference>
<keyword evidence="1" id="KW-1133">Transmembrane helix</keyword>
<name>A0A5P6VNQ9_PSEXY</name>
<dbReference type="EMBL" id="CP043028">
    <property type="protein sequence ID" value="QFJ53998.1"/>
    <property type="molecule type" value="Genomic_DNA"/>
</dbReference>
<evidence type="ECO:0000313" key="2">
    <source>
        <dbReference type="EMBL" id="QFJ53998.1"/>
    </source>
</evidence>
<proteinExistence type="predicted"/>
<feature type="transmembrane region" description="Helical" evidence="1">
    <location>
        <begin position="20"/>
        <end position="39"/>
    </location>
</feature>